<reference evidence="7" key="1">
    <citation type="submission" date="2025-08" db="UniProtKB">
        <authorList>
            <consortium name="RefSeq"/>
        </authorList>
    </citation>
    <scope>IDENTIFICATION</scope>
</reference>
<dbReference type="PANTHER" id="PTHR22747">
    <property type="entry name" value="NUCLEOPLASMIN"/>
    <property type="match status" value="1"/>
</dbReference>
<keyword evidence="6" id="KW-1185">Reference proteome</keyword>
<feature type="compositionally biased region" description="Acidic residues" evidence="4">
    <location>
        <begin position="198"/>
        <end position="222"/>
    </location>
</feature>
<dbReference type="GO" id="GO:0042393">
    <property type="term" value="F:histone binding"/>
    <property type="evidence" value="ECO:0007669"/>
    <property type="project" value="TreeGrafter"/>
</dbReference>
<dbReference type="GO" id="GO:0005737">
    <property type="term" value="C:cytoplasm"/>
    <property type="evidence" value="ECO:0007669"/>
    <property type="project" value="TreeGrafter"/>
</dbReference>
<dbReference type="GO" id="GO:0005654">
    <property type="term" value="C:nucleoplasm"/>
    <property type="evidence" value="ECO:0007669"/>
    <property type="project" value="TreeGrafter"/>
</dbReference>
<feature type="domain" description="Nucleoplasmin core" evidence="5">
    <location>
        <begin position="28"/>
        <end position="137"/>
    </location>
</feature>
<dbReference type="Gene3D" id="2.60.120.340">
    <property type="entry name" value="Nucleoplasmin core domain"/>
    <property type="match status" value="1"/>
</dbReference>
<feature type="region of interest" description="Disordered" evidence="4">
    <location>
        <begin position="148"/>
        <end position="261"/>
    </location>
</feature>
<dbReference type="SUPFAM" id="SSF69203">
    <property type="entry name" value="Nucleoplasmin-like core domain"/>
    <property type="match status" value="1"/>
</dbReference>
<comment type="subcellular location">
    <subcellularLocation>
        <location evidence="1">Nucleus</location>
    </subcellularLocation>
</comment>
<evidence type="ECO:0000256" key="2">
    <source>
        <dbReference type="ARBA" id="ARBA00010744"/>
    </source>
</evidence>
<evidence type="ECO:0000256" key="1">
    <source>
        <dbReference type="ARBA" id="ARBA00004123"/>
    </source>
</evidence>
<dbReference type="InterPro" id="IPR024057">
    <property type="entry name" value="Nucleoplasmin_core_dom"/>
</dbReference>
<proteinExistence type="inferred from homology"/>
<comment type="similarity">
    <text evidence="2">Belongs to the nucleoplasmin family.</text>
</comment>
<evidence type="ECO:0000259" key="5">
    <source>
        <dbReference type="Pfam" id="PF03066"/>
    </source>
</evidence>
<sequence>MANRSRNFSEKSNNTSRLASGVADVEYFWSAELNSSKKSVTWVIKSQEPEEDDEDFIEHTLFIKMAVLGSDAVKGEQNIITLTSTGGDGEVQKGVIAHLTRGENSSALIDLTISGKIGATLTLSEGSGPVCISGNQLLEYPKEEDYLDMSQDEEGSAESEEEMHEEEEEEEAETKGKKTPKRKASVKNSKTKKAKVDADDDDGDEDDDDDDDDDEDDEDYEEDVKSKRGKKGKVETKKVEKSKQEKDKPEITKKSAKKQKK</sequence>
<dbReference type="Pfam" id="PF03066">
    <property type="entry name" value="Nucleoplasmin"/>
    <property type="match status" value="1"/>
</dbReference>
<dbReference type="InterPro" id="IPR004301">
    <property type="entry name" value="Nucleoplasmin"/>
</dbReference>
<evidence type="ECO:0000313" key="7">
    <source>
        <dbReference type="RefSeq" id="XP_055878857.1"/>
    </source>
</evidence>
<dbReference type="OMA" id="EAMHYEG"/>
<dbReference type="InterPro" id="IPR036824">
    <property type="entry name" value="Nucleoplasmin_core_dom_sf"/>
</dbReference>
<evidence type="ECO:0000256" key="3">
    <source>
        <dbReference type="ARBA" id="ARBA00023242"/>
    </source>
</evidence>
<dbReference type="OrthoDB" id="6075101at2759"/>
<dbReference type="GO" id="GO:0003723">
    <property type="term" value="F:RNA binding"/>
    <property type="evidence" value="ECO:0007669"/>
    <property type="project" value="TreeGrafter"/>
</dbReference>
<protein>
    <submittedName>
        <fullName evidence="7">Mitotic apparatus protein p62-like isoform X1</fullName>
    </submittedName>
</protein>
<evidence type="ECO:0000256" key="4">
    <source>
        <dbReference type="SAM" id="MobiDB-lite"/>
    </source>
</evidence>
<dbReference type="GO" id="GO:0006338">
    <property type="term" value="P:chromatin remodeling"/>
    <property type="evidence" value="ECO:0007669"/>
    <property type="project" value="TreeGrafter"/>
</dbReference>
<dbReference type="AlphaFoldDB" id="A0A9W2ZUW8"/>
<feature type="compositionally biased region" description="Basic residues" evidence="4">
    <location>
        <begin position="177"/>
        <end position="193"/>
    </location>
</feature>
<dbReference type="GO" id="GO:0003682">
    <property type="term" value="F:chromatin binding"/>
    <property type="evidence" value="ECO:0007669"/>
    <property type="project" value="TreeGrafter"/>
</dbReference>
<gene>
    <name evidence="7" type="primary">LOC106069738</name>
</gene>
<evidence type="ECO:0000313" key="6">
    <source>
        <dbReference type="Proteomes" id="UP001165740"/>
    </source>
</evidence>
<feature type="compositionally biased region" description="Basic and acidic residues" evidence="4">
    <location>
        <begin position="232"/>
        <end position="253"/>
    </location>
</feature>
<dbReference type="GeneID" id="106069738"/>
<feature type="compositionally biased region" description="Acidic residues" evidence="4">
    <location>
        <begin position="148"/>
        <end position="172"/>
    </location>
</feature>
<dbReference type="PANTHER" id="PTHR22747:SF18">
    <property type="entry name" value="GEO09167P1-RELATED"/>
    <property type="match status" value="1"/>
</dbReference>
<accession>A0A9W2ZUW8</accession>
<dbReference type="GO" id="GO:0005730">
    <property type="term" value="C:nucleolus"/>
    <property type="evidence" value="ECO:0007669"/>
    <property type="project" value="TreeGrafter"/>
</dbReference>
<organism evidence="6 7">
    <name type="scientific">Biomphalaria glabrata</name>
    <name type="common">Bloodfluke planorb</name>
    <name type="synonym">Freshwater snail</name>
    <dbReference type="NCBI Taxonomy" id="6526"/>
    <lineage>
        <taxon>Eukaryota</taxon>
        <taxon>Metazoa</taxon>
        <taxon>Spiralia</taxon>
        <taxon>Lophotrochozoa</taxon>
        <taxon>Mollusca</taxon>
        <taxon>Gastropoda</taxon>
        <taxon>Heterobranchia</taxon>
        <taxon>Euthyneura</taxon>
        <taxon>Panpulmonata</taxon>
        <taxon>Hygrophila</taxon>
        <taxon>Lymnaeoidea</taxon>
        <taxon>Planorbidae</taxon>
        <taxon>Biomphalaria</taxon>
    </lineage>
</organism>
<name>A0A9W2ZUW8_BIOGL</name>
<dbReference type="Proteomes" id="UP001165740">
    <property type="component" value="Chromosome 1"/>
</dbReference>
<keyword evidence="3" id="KW-0539">Nucleus</keyword>
<dbReference type="RefSeq" id="XP_055878857.1">
    <property type="nucleotide sequence ID" value="XM_056022882.1"/>
</dbReference>